<dbReference type="InterPro" id="IPR025703">
    <property type="entry name" value="Bifunct_PutA"/>
</dbReference>
<evidence type="ECO:0000259" key="10">
    <source>
        <dbReference type="Pfam" id="PF18327"/>
    </source>
</evidence>
<evidence type="ECO:0000256" key="2">
    <source>
        <dbReference type="ARBA" id="ARBA00023002"/>
    </source>
</evidence>
<feature type="active site" evidence="6">
    <location>
        <position position="792"/>
    </location>
</feature>
<feature type="domain" description="Proline utilization A proline dehydrogenase N-terminal" evidence="10">
    <location>
        <begin position="7"/>
        <end position="49"/>
    </location>
</feature>
<comment type="similarity">
    <text evidence="5">In the C-terminal section; belongs to the aldehyde dehydrogenase family.</text>
</comment>
<proteinExistence type="inferred from homology"/>
<dbReference type="PANTHER" id="PTHR42862">
    <property type="entry name" value="DELTA-1-PYRROLINE-5-CARBOXYLATE DEHYDROGENASE 1, ISOFORM A-RELATED"/>
    <property type="match status" value="1"/>
</dbReference>
<dbReference type="RefSeq" id="WP_229728280.1">
    <property type="nucleotide sequence ID" value="NZ_BAABJF010000015.1"/>
</dbReference>
<evidence type="ECO:0000256" key="6">
    <source>
        <dbReference type="PIRSR" id="PIRSR000197-1"/>
    </source>
</evidence>
<dbReference type="InterPro" id="IPR005933">
    <property type="entry name" value="PutA_C"/>
</dbReference>
<dbReference type="EC" id="1.5.5.2" evidence="5"/>
<reference evidence="11" key="2">
    <citation type="submission" date="2020-09" db="EMBL/GenBank/DDBJ databases">
        <authorList>
            <person name="Sun Q."/>
            <person name="Zhou Y."/>
        </authorList>
    </citation>
    <scope>NUCLEOTIDE SEQUENCE</scope>
    <source>
        <strain evidence="11">CGMCC 1.12181</strain>
    </source>
</reference>
<dbReference type="NCBIfam" id="TIGR01238">
    <property type="entry name" value="D1pyr5carbox3"/>
    <property type="match status" value="1"/>
</dbReference>
<dbReference type="SUPFAM" id="SSF51730">
    <property type="entry name" value="FAD-linked oxidoreductase"/>
    <property type="match status" value="1"/>
</dbReference>
<dbReference type="GO" id="GO:0003842">
    <property type="term" value="F:L-glutamate gamma-semialdehyde dehydrogenase activity"/>
    <property type="evidence" value="ECO:0007669"/>
    <property type="project" value="UniProtKB-UniRule"/>
</dbReference>
<dbReference type="InterPro" id="IPR041349">
    <property type="entry name" value="PRODH"/>
</dbReference>
<dbReference type="InterPro" id="IPR016163">
    <property type="entry name" value="Ald_DH_C"/>
</dbReference>
<dbReference type="Pfam" id="PF00171">
    <property type="entry name" value="Aldedh"/>
    <property type="match status" value="1"/>
</dbReference>
<comment type="catalytic activity">
    <reaction evidence="5">
        <text>L-proline + a quinone = (S)-1-pyrroline-5-carboxylate + a quinol + H(+)</text>
        <dbReference type="Rhea" id="RHEA:23784"/>
        <dbReference type="ChEBI" id="CHEBI:15378"/>
        <dbReference type="ChEBI" id="CHEBI:17388"/>
        <dbReference type="ChEBI" id="CHEBI:24646"/>
        <dbReference type="ChEBI" id="CHEBI:60039"/>
        <dbReference type="ChEBI" id="CHEBI:132124"/>
        <dbReference type="EC" id="1.5.5.2"/>
    </reaction>
</comment>
<dbReference type="EC" id="1.2.1.88" evidence="5"/>
<keyword evidence="12" id="KW-1185">Reference proteome</keyword>
<dbReference type="EMBL" id="BMEO01000004">
    <property type="protein sequence ID" value="GGF93564.1"/>
    <property type="molecule type" value="Genomic_DNA"/>
</dbReference>
<evidence type="ECO:0000259" key="9">
    <source>
        <dbReference type="Pfam" id="PF14850"/>
    </source>
</evidence>
<dbReference type="Pfam" id="PF18327">
    <property type="entry name" value="PRODH"/>
    <property type="match status" value="1"/>
</dbReference>
<dbReference type="AlphaFoldDB" id="A0A917CN59"/>
<dbReference type="PIRSF" id="PIRSF000197">
    <property type="entry name" value="Bifunct_PutA"/>
    <property type="match status" value="1"/>
</dbReference>
<organism evidence="11 12">
    <name type="scientific">Marinicella pacifica</name>
    <dbReference type="NCBI Taxonomy" id="1171543"/>
    <lineage>
        <taxon>Bacteria</taxon>
        <taxon>Pseudomonadati</taxon>
        <taxon>Pseudomonadota</taxon>
        <taxon>Gammaproteobacteria</taxon>
        <taxon>Lysobacterales</taxon>
        <taxon>Marinicellaceae</taxon>
        <taxon>Marinicella</taxon>
    </lineage>
</organism>
<dbReference type="Gene3D" id="3.40.309.10">
    <property type="entry name" value="Aldehyde Dehydrogenase, Chain A, domain 2"/>
    <property type="match status" value="1"/>
</dbReference>
<dbReference type="InterPro" id="IPR015590">
    <property type="entry name" value="Aldehyde_DH_dom"/>
</dbReference>
<keyword evidence="5" id="KW-0285">Flavoprotein</keyword>
<keyword evidence="5" id="KW-0274">FAD</keyword>
<gene>
    <name evidence="11" type="primary">putA</name>
    <name evidence="11" type="ORF">GCM10011365_13550</name>
</gene>
<evidence type="ECO:0000256" key="4">
    <source>
        <dbReference type="ARBA" id="ARBA00048142"/>
    </source>
</evidence>
<dbReference type="CDD" id="cd07125">
    <property type="entry name" value="ALDH_PutA-P5CDH"/>
    <property type="match status" value="1"/>
</dbReference>
<evidence type="ECO:0000256" key="1">
    <source>
        <dbReference type="ARBA" id="ARBA00004786"/>
    </source>
</evidence>
<dbReference type="Pfam" id="PF14850">
    <property type="entry name" value="Pro_dh-DNA_bdg"/>
    <property type="match status" value="1"/>
</dbReference>
<dbReference type="Gene3D" id="3.40.605.10">
    <property type="entry name" value="Aldehyde Dehydrogenase, Chain A, domain 1"/>
    <property type="match status" value="1"/>
</dbReference>
<keyword evidence="5" id="KW-0805">Transcription regulation</keyword>
<dbReference type="Pfam" id="PF01619">
    <property type="entry name" value="Pro_dh"/>
    <property type="match status" value="1"/>
</dbReference>
<dbReference type="NCBIfam" id="NF008869">
    <property type="entry name" value="PRK11904.1"/>
    <property type="match status" value="1"/>
</dbReference>
<comment type="cofactor">
    <cofactor evidence="5">
        <name>FAD</name>
        <dbReference type="ChEBI" id="CHEBI:57692"/>
    </cofactor>
</comment>
<dbReference type="InterPro" id="IPR016161">
    <property type="entry name" value="Ald_DH/histidinol_DH"/>
</dbReference>
<comment type="function">
    <text evidence="5">Oxidizes proline to glutamate for use as a carbon and nitrogen source.</text>
</comment>
<dbReference type="InterPro" id="IPR024089">
    <property type="entry name" value="PRODH_PutA_dom_I/II"/>
</dbReference>
<name>A0A917CN59_9GAMM</name>
<dbReference type="InterPro" id="IPR050485">
    <property type="entry name" value="Proline_metab_enzyme"/>
</dbReference>
<comment type="catalytic activity">
    <reaction evidence="4 5">
        <text>L-glutamate 5-semialdehyde + NAD(+) + H2O = L-glutamate + NADH + 2 H(+)</text>
        <dbReference type="Rhea" id="RHEA:30235"/>
        <dbReference type="ChEBI" id="CHEBI:15377"/>
        <dbReference type="ChEBI" id="CHEBI:15378"/>
        <dbReference type="ChEBI" id="CHEBI:29985"/>
        <dbReference type="ChEBI" id="CHEBI:57540"/>
        <dbReference type="ChEBI" id="CHEBI:57945"/>
        <dbReference type="ChEBI" id="CHEBI:58066"/>
        <dbReference type="EC" id="1.2.1.88"/>
    </reaction>
</comment>
<dbReference type="SUPFAM" id="SSF81935">
    <property type="entry name" value="N-terminal domain of bifunctional PutA protein"/>
    <property type="match status" value="1"/>
</dbReference>
<evidence type="ECO:0000259" key="7">
    <source>
        <dbReference type="Pfam" id="PF00171"/>
    </source>
</evidence>
<feature type="domain" description="Proline dehydrogenase" evidence="8">
    <location>
        <begin position="179"/>
        <end position="472"/>
    </location>
</feature>
<dbReference type="InterPro" id="IPR016162">
    <property type="entry name" value="Ald_DH_N"/>
</dbReference>
<evidence type="ECO:0000259" key="8">
    <source>
        <dbReference type="Pfam" id="PF01619"/>
    </source>
</evidence>
<feature type="domain" description="Proline dehydrogenase PutA" evidence="9">
    <location>
        <begin position="58"/>
        <end position="170"/>
    </location>
</feature>
<dbReference type="FunFam" id="3.40.309.10:FF:000005">
    <property type="entry name" value="1-pyrroline-5-carboxylate dehydrogenase 1"/>
    <property type="match status" value="1"/>
</dbReference>
<evidence type="ECO:0000313" key="11">
    <source>
        <dbReference type="EMBL" id="GGF93564.1"/>
    </source>
</evidence>
<keyword evidence="5" id="KW-0642">Proline metabolism</keyword>
<reference evidence="11" key="1">
    <citation type="journal article" date="2014" name="Int. J. Syst. Evol. Microbiol.">
        <title>Complete genome sequence of Corynebacterium casei LMG S-19264T (=DSM 44701T), isolated from a smear-ripened cheese.</title>
        <authorList>
            <consortium name="US DOE Joint Genome Institute (JGI-PGF)"/>
            <person name="Walter F."/>
            <person name="Albersmeier A."/>
            <person name="Kalinowski J."/>
            <person name="Ruckert C."/>
        </authorList>
    </citation>
    <scope>NUCLEOTIDE SEQUENCE</scope>
    <source>
        <strain evidence="11">CGMCC 1.12181</strain>
    </source>
</reference>
<dbReference type="InterPro" id="IPR029041">
    <property type="entry name" value="FAD-linked_oxidoreductase-like"/>
</dbReference>
<dbReference type="Gene3D" id="1.20.5.460">
    <property type="entry name" value="Single helix bin"/>
    <property type="match status" value="1"/>
</dbReference>
<dbReference type="GO" id="GO:0003700">
    <property type="term" value="F:DNA-binding transcription factor activity"/>
    <property type="evidence" value="ECO:0007669"/>
    <property type="project" value="InterPro"/>
</dbReference>
<dbReference type="Gene3D" id="3.20.20.220">
    <property type="match status" value="1"/>
</dbReference>
<keyword evidence="5" id="KW-0678">Repressor</keyword>
<accession>A0A917CN59</accession>
<dbReference type="GO" id="GO:0009898">
    <property type="term" value="C:cytoplasmic side of plasma membrane"/>
    <property type="evidence" value="ECO:0007669"/>
    <property type="project" value="TreeGrafter"/>
</dbReference>
<feature type="active site" evidence="6">
    <location>
        <position position="826"/>
    </location>
</feature>
<comment type="similarity">
    <text evidence="5">In the N-terminal section; belongs to the proline dehydrogenase family.</text>
</comment>
<dbReference type="GO" id="GO:0003677">
    <property type="term" value="F:DNA binding"/>
    <property type="evidence" value="ECO:0007669"/>
    <property type="project" value="UniProtKB-KW"/>
</dbReference>
<comment type="pathway">
    <text evidence="5">Amino-acid degradation; L-proline degradation into L-glutamate; L-glutamate from L-proline: step 1/2.</text>
</comment>
<dbReference type="GO" id="GO:0010133">
    <property type="term" value="P:L-proline catabolic process to L-glutamate"/>
    <property type="evidence" value="ECO:0007669"/>
    <property type="project" value="UniProtKB-UniRule"/>
</dbReference>
<feature type="domain" description="Aldehyde dehydrogenase" evidence="7">
    <location>
        <begin position="559"/>
        <end position="1017"/>
    </location>
</feature>
<sequence>MTFDTSALSSSYLADEDMIVSDLLSSADPGVSQRQKIKKLATHLIQEVREQMDDMDGIDAFMQEYDLSSKEGILLMCLAEALLRIPDKSTADKLIKDKILDADWKSHLGKSDKLFVNASTWGLMLTGRIIDIDVSKKGMSKAMNKFINKTGEPVIRTGLLRAMEMMGKQFVMGRTIKEALKRGKKKGFREYRFSYDMLGEAALTQEDADRYFNAYTDAINAIAEANKKRHINDASSVSIKLSALHPRYELANTERVMNELAPRVLSLVQQAKNLNVAITIDAEEADRLELSLKVFAHVYSQLSNYSGFGLVVQAYQKRALEVLKLLAQLVTDHGRLIPLRLVKGAYWDTEIKLAQEQGLKDYPVFTRKANTDLSYLACARFLLANRDKFYPQFATHNANTVAAVYTMAGDEGGYEFQRLHGMGQALHQQTIAKDGLNRPCRVYAPVGSHQDLLPYLVRRLLENGANTSFVNRLTDLKYSVDVMTQDAIERVAKNDSHKHPQLPLPKDIFSEQRLNSTGVNVHDSETLSQLQAAIESQHNKPFTACSIINGREIAGADFITAHSPADLDRVVGRYSHIDESGLSEAVDTAQSYFPTWRDRDAKDRCETAMKTADLLEDNRDRLLYLLRHEAGKTLEDAIAELREAVDFCRYYAEQAEQLCAQGLKMPGPTGESNYLYHQGKGVFVCISPWNFPLAIFTGQIIAALVTGNCVIAKPAEQTNLIAYQTIQLMHRAGFPPEALQLTLGPGKQVGHFLCGHPAIHGVVFTGSTATAQMINRNLVNRDSREIATLIAETGGQNCMIADSSTLPEQLVKDVIDSAFYSCGQRCSALRVLYVQSDVADKVITMLQGAMNQLKVGHPRDFDTDVGPLIDQAALDTLQAHRDKMSKAGRLLEAPKLPNLTGYYVSPQAVEIDSIQQLKEEIFGPFLHIIRYPAKDLDKVIDDINSTGYGLTAGVHSRIDDTIEYVVSKVQAGNCYINRTMTGAVVGVHPFGGMGFSGTGPKAGGPGYLHRFVHEKTITNNIAAVGGNADILALSDD</sequence>
<comment type="caution">
    <text evidence="11">The sequence shown here is derived from an EMBL/GenBank/DDBJ whole genome shotgun (WGS) entry which is preliminary data.</text>
</comment>
<dbReference type="PANTHER" id="PTHR42862:SF1">
    <property type="entry name" value="DELTA-1-PYRROLINE-5-CARBOXYLATE DEHYDROGENASE 2, ISOFORM A-RELATED"/>
    <property type="match status" value="1"/>
</dbReference>
<dbReference type="GO" id="GO:0004657">
    <property type="term" value="F:proline dehydrogenase activity"/>
    <property type="evidence" value="ECO:0007669"/>
    <property type="project" value="UniProtKB-UniRule"/>
</dbReference>
<dbReference type="InterPro" id="IPR024082">
    <property type="entry name" value="PRODH_PutA_dom_II"/>
</dbReference>
<evidence type="ECO:0000256" key="5">
    <source>
        <dbReference type="PIRNR" id="PIRNR000197"/>
    </source>
</evidence>
<evidence type="ECO:0000256" key="3">
    <source>
        <dbReference type="ARBA" id="ARBA00023027"/>
    </source>
</evidence>
<dbReference type="InterPro" id="IPR016160">
    <property type="entry name" value="Ald_DH_CS_CYS"/>
</dbReference>
<dbReference type="Proteomes" id="UP000605253">
    <property type="component" value="Unassembled WGS sequence"/>
</dbReference>
<keyword evidence="3 5" id="KW-0520">NAD</keyword>
<dbReference type="PROSITE" id="PS00070">
    <property type="entry name" value="ALDEHYDE_DEHYDR_CYS"/>
    <property type="match status" value="1"/>
</dbReference>
<keyword evidence="5" id="KW-0804">Transcription</keyword>
<dbReference type="SUPFAM" id="SSF53720">
    <property type="entry name" value="ALDH-like"/>
    <property type="match status" value="1"/>
</dbReference>
<dbReference type="InterPro" id="IPR002872">
    <property type="entry name" value="Proline_DH_dom"/>
</dbReference>
<evidence type="ECO:0000313" key="12">
    <source>
        <dbReference type="Proteomes" id="UP000605253"/>
    </source>
</evidence>
<comment type="pathway">
    <text evidence="1 5">Amino-acid degradation; L-proline degradation into L-glutamate; L-glutamate from L-proline: step 2/2.</text>
</comment>
<protein>
    <recommendedName>
        <fullName evidence="5">Bifunctional protein PutA</fullName>
    </recommendedName>
    <domain>
        <recommendedName>
            <fullName evidence="5">Proline dehydrogenase</fullName>
            <ecNumber evidence="5">1.5.5.2</ecNumber>
        </recommendedName>
        <alternativeName>
            <fullName evidence="5">Proline oxidase</fullName>
        </alternativeName>
    </domain>
    <domain>
        <recommendedName>
            <fullName evidence="5">Delta-1-pyrroline-5-carboxylate dehydrogenase</fullName>
            <shortName evidence="5">P5C dehydrogenase</shortName>
            <ecNumber evidence="5">1.2.1.88</ecNumber>
        </recommendedName>
        <alternativeName>
            <fullName evidence="5">L-glutamate gamma-semialdehyde dehydrogenase</fullName>
        </alternativeName>
    </domain>
</protein>
<keyword evidence="5" id="KW-0238">DNA-binding</keyword>
<keyword evidence="2 5" id="KW-0560">Oxidoreductase</keyword>